<feature type="transmembrane region" description="Helical" evidence="1">
    <location>
        <begin position="55"/>
        <end position="80"/>
    </location>
</feature>
<dbReference type="AlphaFoldDB" id="X6MRE0"/>
<sequence length="296" mass="34069">MSAGGHKSRPSSTSNSNMFHNVNLSHTFNTVNDAIEGTELLEHDKMLVRVIARYTVLECIAIVVTFLLFIILGVLVNVNIPTVSHAFQIGLLCTCFTALINSYCIYFSFTKFEPFLNPSLRWCSYDRLCHHCQVTLERYYETNTKTKMLFIGFQKQLENHIHANKSINGPDEIPKHEKQPIQENIEIVSMSPSTSMERGVYIESRQDDLQLTEKVETDQRQLEETKLLDEVNFCVLYKLASKMSQPFVSVLSTTLAKQKTKKGKITRFCGLAIIEEQKIELYHRVLKTFIQVEQKY</sequence>
<keyword evidence="3" id="KW-1185">Reference proteome</keyword>
<organism evidence="2 3">
    <name type="scientific">Reticulomyxa filosa</name>
    <dbReference type="NCBI Taxonomy" id="46433"/>
    <lineage>
        <taxon>Eukaryota</taxon>
        <taxon>Sar</taxon>
        <taxon>Rhizaria</taxon>
        <taxon>Retaria</taxon>
        <taxon>Foraminifera</taxon>
        <taxon>Monothalamids</taxon>
        <taxon>Reticulomyxidae</taxon>
        <taxon>Reticulomyxa</taxon>
    </lineage>
</organism>
<dbReference type="EMBL" id="ASPP01018330">
    <property type="protein sequence ID" value="ETO16359.1"/>
    <property type="molecule type" value="Genomic_DNA"/>
</dbReference>
<name>X6MRE0_RETFI</name>
<evidence type="ECO:0000313" key="3">
    <source>
        <dbReference type="Proteomes" id="UP000023152"/>
    </source>
</evidence>
<reference evidence="2 3" key="1">
    <citation type="journal article" date="2013" name="Curr. Biol.">
        <title>The Genome of the Foraminiferan Reticulomyxa filosa.</title>
        <authorList>
            <person name="Glockner G."/>
            <person name="Hulsmann N."/>
            <person name="Schleicher M."/>
            <person name="Noegel A.A."/>
            <person name="Eichinger L."/>
            <person name="Gallinger C."/>
            <person name="Pawlowski J."/>
            <person name="Sierra R."/>
            <person name="Euteneuer U."/>
            <person name="Pillet L."/>
            <person name="Moustafa A."/>
            <person name="Platzer M."/>
            <person name="Groth M."/>
            <person name="Szafranski K."/>
            <person name="Schliwa M."/>
        </authorList>
    </citation>
    <scope>NUCLEOTIDE SEQUENCE [LARGE SCALE GENOMIC DNA]</scope>
</reference>
<accession>X6MRE0</accession>
<feature type="transmembrane region" description="Helical" evidence="1">
    <location>
        <begin position="86"/>
        <end position="109"/>
    </location>
</feature>
<comment type="caution">
    <text evidence="2">The sequence shown here is derived from an EMBL/GenBank/DDBJ whole genome shotgun (WGS) entry which is preliminary data.</text>
</comment>
<proteinExistence type="predicted"/>
<protein>
    <submittedName>
        <fullName evidence="2">Uncharacterized protein</fullName>
    </submittedName>
</protein>
<keyword evidence="1" id="KW-0472">Membrane</keyword>
<gene>
    <name evidence="2" type="ORF">RFI_20993</name>
</gene>
<evidence type="ECO:0000256" key="1">
    <source>
        <dbReference type="SAM" id="Phobius"/>
    </source>
</evidence>
<keyword evidence="1" id="KW-1133">Transmembrane helix</keyword>
<evidence type="ECO:0000313" key="2">
    <source>
        <dbReference type="EMBL" id="ETO16359.1"/>
    </source>
</evidence>
<dbReference type="Proteomes" id="UP000023152">
    <property type="component" value="Unassembled WGS sequence"/>
</dbReference>
<keyword evidence="1" id="KW-0812">Transmembrane</keyword>